<dbReference type="WBParaSite" id="TREG1_38630.3">
    <property type="protein sequence ID" value="TREG1_38630.3"/>
    <property type="gene ID" value="TREG1_38630"/>
</dbReference>
<keyword evidence="1" id="KW-1185">Reference proteome</keyword>
<evidence type="ECO:0000313" key="1">
    <source>
        <dbReference type="Proteomes" id="UP000050795"/>
    </source>
</evidence>
<evidence type="ECO:0000313" key="2">
    <source>
        <dbReference type="WBParaSite" id="TREG1_38630.3"/>
    </source>
</evidence>
<organism evidence="1 2">
    <name type="scientific">Trichobilharzia regenti</name>
    <name type="common">Nasal bird schistosome</name>
    <dbReference type="NCBI Taxonomy" id="157069"/>
    <lineage>
        <taxon>Eukaryota</taxon>
        <taxon>Metazoa</taxon>
        <taxon>Spiralia</taxon>
        <taxon>Lophotrochozoa</taxon>
        <taxon>Platyhelminthes</taxon>
        <taxon>Trematoda</taxon>
        <taxon>Digenea</taxon>
        <taxon>Strigeidida</taxon>
        <taxon>Schistosomatoidea</taxon>
        <taxon>Schistosomatidae</taxon>
        <taxon>Trichobilharzia</taxon>
    </lineage>
</organism>
<dbReference type="Proteomes" id="UP000050795">
    <property type="component" value="Unassembled WGS sequence"/>
</dbReference>
<reference evidence="1" key="1">
    <citation type="submission" date="2022-06" db="EMBL/GenBank/DDBJ databases">
        <authorList>
            <person name="Berger JAMES D."/>
            <person name="Berger JAMES D."/>
        </authorList>
    </citation>
    <scope>NUCLEOTIDE SEQUENCE [LARGE SCALE GENOMIC DNA]</scope>
</reference>
<reference evidence="2" key="2">
    <citation type="submission" date="2023-11" db="UniProtKB">
        <authorList>
            <consortium name="WormBaseParasite"/>
        </authorList>
    </citation>
    <scope>IDENTIFICATION</scope>
</reference>
<protein>
    <submittedName>
        <fullName evidence="2">Uncharacterized protein</fullName>
    </submittedName>
</protein>
<dbReference type="AlphaFoldDB" id="A0AA85JKS9"/>
<proteinExistence type="predicted"/>
<accession>A0AA85JKS9</accession>
<sequence length="246" mass="28511">MVLIYYNLDEVSFGKFRNTMIAHNPVMRAYGNGEFLGIAKDICCVEGVFPRNQNIGILTFDHVEEAKRCIESKVELREPHHYGGHELYIVPLCNPMQSWPGYRYVQLDIYETKNSNLFTKYINNLVNIVTRHGGHVIAGTTQVGQFLGLRKALFLFVVQWKSRESFFECNKEADDLFCPPQPKPEPVDDSNIMTYYDDDCFNVSTRRNECHECKHPKKVTPLQRESGASCSSRLLFELDTQYFNWC</sequence>
<name>A0AA85JKS9_TRIRE</name>